<dbReference type="Proteomes" id="UP000319731">
    <property type="component" value="Unassembled WGS sequence"/>
</dbReference>
<dbReference type="GO" id="GO:0005743">
    <property type="term" value="C:mitochondrial inner membrane"/>
    <property type="evidence" value="ECO:0007669"/>
    <property type="project" value="UniProtKB-SubCell"/>
</dbReference>
<dbReference type="InterPro" id="IPR050074">
    <property type="entry name" value="DHO_dehydrogenase"/>
</dbReference>
<dbReference type="Gene3D" id="3.20.20.70">
    <property type="entry name" value="Aldolase class I"/>
    <property type="match status" value="1"/>
</dbReference>
<comment type="subcellular location">
    <subcellularLocation>
        <location evidence="1 17">Mitochondrion inner membrane</location>
        <topology evidence="1 17">Single-pass membrane protein</topology>
    </subcellularLocation>
</comment>
<keyword evidence="14 17" id="KW-0496">Mitochondrion</keyword>
<dbReference type="GeneID" id="42004128"/>
<dbReference type="CDD" id="cd04738">
    <property type="entry name" value="DHOD_2_like"/>
    <property type="match status" value="1"/>
</dbReference>
<gene>
    <name evidence="19" type="ORF">SmJEL517_g02903</name>
</gene>
<evidence type="ECO:0000256" key="4">
    <source>
        <dbReference type="ARBA" id="ARBA00012791"/>
    </source>
</evidence>
<reference evidence="19 20" key="1">
    <citation type="journal article" date="2019" name="Sci. Rep.">
        <title>Comparative genomics of chytrid fungi reveal insights into the obligate biotrophic and pathogenic lifestyle of Synchytrium endobioticum.</title>
        <authorList>
            <person name="van de Vossenberg B.T.L.H."/>
            <person name="Warris S."/>
            <person name="Nguyen H.D.T."/>
            <person name="van Gent-Pelzer M.P.E."/>
            <person name="Joly D.L."/>
            <person name="van de Geest H.C."/>
            <person name="Bonants P.J.M."/>
            <person name="Smith D.S."/>
            <person name="Levesque C.A."/>
            <person name="van der Lee T.A.J."/>
        </authorList>
    </citation>
    <scope>NUCLEOTIDE SEQUENCE [LARGE SCALE GENOMIC DNA]</scope>
    <source>
        <strain evidence="19 20">JEL517</strain>
    </source>
</reference>
<dbReference type="PANTHER" id="PTHR48109:SF4">
    <property type="entry name" value="DIHYDROOROTATE DEHYDROGENASE (QUINONE), MITOCHONDRIAL"/>
    <property type="match status" value="1"/>
</dbReference>
<dbReference type="NCBIfam" id="NF003652">
    <property type="entry name" value="PRK05286.2-5"/>
    <property type="match status" value="1"/>
</dbReference>
<comment type="catalytic activity">
    <reaction evidence="16 17">
        <text>(S)-dihydroorotate + a quinone = orotate + a quinol</text>
        <dbReference type="Rhea" id="RHEA:30187"/>
        <dbReference type="ChEBI" id="CHEBI:24646"/>
        <dbReference type="ChEBI" id="CHEBI:30839"/>
        <dbReference type="ChEBI" id="CHEBI:30864"/>
        <dbReference type="ChEBI" id="CHEBI:132124"/>
        <dbReference type="EC" id="1.3.5.2"/>
    </reaction>
</comment>
<dbReference type="GO" id="GO:0106430">
    <property type="term" value="F:dihydroorotate dehydrogenase (quinone) activity"/>
    <property type="evidence" value="ECO:0007669"/>
    <property type="project" value="UniProtKB-EC"/>
</dbReference>
<dbReference type="EMBL" id="QEAO01000013">
    <property type="protein sequence ID" value="TPX34472.1"/>
    <property type="molecule type" value="Genomic_DNA"/>
</dbReference>
<dbReference type="EC" id="1.3.5.2" evidence="4 17"/>
<dbReference type="InterPro" id="IPR013785">
    <property type="entry name" value="Aldolase_TIM"/>
</dbReference>
<keyword evidence="10" id="KW-0809">Transit peptide</keyword>
<dbReference type="FunFam" id="3.20.20.70:FF:000066">
    <property type="entry name" value="Dihydroorotate dehydrogenase (quinone), mitochondrial"/>
    <property type="match status" value="1"/>
</dbReference>
<dbReference type="UniPathway" id="UPA00070">
    <property type="reaction ID" value="UER00946"/>
</dbReference>
<evidence type="ECO:0000256" key="13">
    <source>
        <dbReference type="ARBA" id="ARBA00023002"/>
    </source>
</evidence>
<evidence type="ECO:0000256" key="5">
    <source>
        <dbReference type="ARBA" id="ARBA00017599"/>
    </source>
</evidence>
<comment type="caution">
    <text evidence="19">The sequence shown here is derived from an EMBL/GenBank/DDBJ whole genome shotgun (WGS) entry which is preliminary data.</text>
</comment>
<dbReference type="InterPro" id="IPR005720">
    <property type="entry name" value="Dihydroorotate_DH_cat"/>
</dbReference>
<dbReference type="PROSITE" id="PS00912">
    <property type="entry name" value="DHODEHASE_2"/>
    <property type="match status" value="1"/>
</dbReference>
<keyword evidence="15" id="KW-0472">Membrane</keyword>
<evidence type="ECO:0000256" key="9">
    <source>
        <dbReference type="ARBA" id="ARBA00022792"/>
    </source>
</evidence>
<evidence type="ECO:0000313" key="19">
    <source>
        <dbReference type="EMBL" id="TPX34472.1"/>
    </source>
</evidence>
<dbReference type="InterPro" id="IPR005719">
    <property type="entry name" value="Dihydroorotate_DH_2"/>
</dbReference>
<name>A0A507C483_9FUNG</name>
<evidence type="ECO:0000259" key="18">
    <source>
        <dbReference type="Pfam" id="PF01180"/>
    </source>
</evidence>
<evidence type="ECO:0000256" key="10">
    <source>
        <dbReference type="ARBA" id="ARBA00022946"/>
    </source>
</evidence>
<dbReference type="AlphaFoldDB" id="A0A507C483"/>
<dbReference type="NCBIfam" id="TIGR01036">
    <property type="entry name" value="pyrD_sub2"/>
    <property type="match status" value="1"/>
</dbReference>
<evidence type="ECO:0000256" key="16">
    <source>
        <dbReference type="ARBA" id="ARBA00048639"/>
    </source>
</evidence>
<evidence type="ECO:0000256" key="2">
    <source>
        <dbReference type="ARBA" id="ARBA00005161"/>
    </source>
</evidence>
<evidence type="ECO:0000256" key="15">
    <source>
        <dbReference type="ARBA" id="ARBA00023136"/>
    </source>
</evidence>
<evidence type="ECO:0000256" key="8">
    <source>
        <dbReference type="ARBA" id="ARBA00022692"/>
    </source>
</evidence>
<evidence type="ECO:0000256" key="12">
    <source>
        <dbReference type="ARBA" id="ARBA00022989"/>
    </source>
</evidence>
<dbReference type="OrthoDB" id="14784at2759"/>
<evidence type="ECO:0000256" key="7">
    <source>
        <dbReference type="ARBA" id="ARBA00022643"/>
    </source>
</evidence>
<keyword evidence="20" id="KW-1185">Reference proteome</keyword>
<dbReference type="PANTHER" id="PTHR48109">
    <property type="entry name" value="DIHYDROOROTATE DEHYDROGENASE (QUINONE), MITOCHONDRIAL-RELATED"/>
    <property type="match status" value="1"/>
</dbReference>
<proteinExistence type="inferred from homology"/>
<dbReference type="SUPFAM" id="SSF51395">
    <property type="entry name" value="FMN-linked oxidoreductases"/>
    <property type="match status" value="1"/>
</dbReference>
<dbReference type="GO" id="GO:0044205">
    <property type="term" value="P:'de novo' UMP biosynthetic process"/>
    <property type="evidence" value="ECO:0007669"/>
    <property type="project" value="UniProtKB-UniPathway"/>
</dbReference>
<evidence type="ECO:0000256" key="1">
    <source>
        <dbReference type="ARBA" id="ARBA00004434"/>
    </source>
</evidence>
<keyword evidence="13 17" id="KW-0560">Oxidoreductase</keyword>
<comment type="cofactor">
    <cofactor evidence="17">
        <name>FMN</name>
        <dbReference type="ChEBI" id="CHEBI:58210"/>
    </cofactor>
    <text evidence="17">Binds 1 FMN per subunit.</text>
</comment>
<evidence type="ECO:0000256" key="6">
    <source>
        <dbReference type="ARBA" id="ARBA00022630"/>
    </source>
</evidence>
<keyword evidence="8" id="KW-0812">Transmembrane</keyword>
<evidence type="ECO:0000313" key="20">
    <source>
        <dbReference type="Proteomes" id="UP000319731"/>
    </source>
</evidence>
<dbReference type="Pfam" id="PF01180">
    <property type="entry name" value="DHO_dh"/>
    <property type="match status" value="1"/>
</dbReference>
<evidence type="ECO:0000256" key="3">
    <source>
        <dbReference type="ARBA" id="ARBA00005359"/>
    </source>
</evidence>
<comment type="pathway">
    <text evidence="2 17">Pyrimidine metabolism; UMP biosynthesis via de novo pathway; orotate from (S)-dihydroorotate (quinone route): step 1/1.</text>
</comment>
<evidence type="ECO:0000256" key="11">
    <source>
        <dbReference type="ARBA" id="ARBA00022975"/>
    </source>
</evidence>
<evidence type="ECO:0000256" key="17">
    <source>
        <dbReference type="RuleBase" id="RU361255"/>
    </source>
</evidence>
<sequence length="456" mass="49294">MHAILRGRILGVACQSSKHLLSSPTPINPRTALQPIIKASRRHQSTSSGAPDLSSITTPLRYAAFIIAGTFFISYSLDPRANIHKHVWMPIIHFAIPDAEDSHKLAIWLAHHGISPRDTKADHPSLSTSLFGKKMLVSNPIGLAAGFDKNGEAIDGMLNLGFGMVEIGSVTPLPQNGNAKPRMFRLPNDQAVINRYGFNSEGMLAVIEHLRARMRWYRHPKSDTSVPKSLRPGHLLGINLGKNKLSPADSNQDYIDGVQQLGQYADYLVVNVSSPNTPGLRALQKREILETLLSDVKKARDDSFSKQGPPILVKIAPDLSDEEVQDVADCIKKVGIDGVIISNTTISRPGSLKSPRQLVNEQGGLSGAPVQPLALSMVKKMYKLLPKDIPIIGCGGISTADDAIKFAKAGASAVQTYTSLGYQGPGLVASIKDDLVAKLDGKKWSDIVGIDHQTIE</sequence>
<keyword evidence="12" id="KW-1133">Transmembrane helix</keyword>
<organism evidence="19 20">
    <name type="scientific">Synchytrium microbalum</name>
    <dbReference type="NCBI Taxonomy" id="1806994"/>
    <lineage>
        <taxon>Eukaryota</taxon>
        <taxon>Fungi</taxon>
        <taxon>Fungi incertae sedis</taxon>
        <taxon>Chytridiomycota</taxon>
        <taxon>Chytridiomycota incertae sedis</taxon>
        <taxon>Chytridiomycetes</taxon>
        <taxon>Synchytriales</taxon>
        <taxon>Synchytriaceae</taxon>
        <taxon>Synchytrium</taxon>
    </lineage>
</organism>
<keyword evidence="9 17" id="KW-0999">Mitochondrion inner membrane</keyword>
<dbReference type="InterPro" id="IPR001295">
    <property type="entry name" value="Dihydroorotate_DH_CS"/>
</dbReference>
<keyword evidence="11" id="KW-0665">Pyrimidine biosynthesis</keyword>
<protein>
    <recommendedName>
        <fullName evidence="5 17">Dihydroorotate dehydrogenase (quinone), mitochondrial</fullName>
        <shortName evidence="17">DHOdehase</shortName>
        <ecNumber evidence="4 17">1.3.5.2</ecNumber>
    </recommendedName>
</protein>
<dbReference type="RefSeq" id="XP_031025192.1">
    <property type="nucleotide sequence ID" value="XM_031168831.1"/>
</dbReference>
<keyword evidence="6 17" id="KW-0285">Flavoprotein</keyword>
<comment type="similarity">
    <text evidence="3 17">Belongs to the dihydroorotate dehydrogenase family. Type 2 subfamily.</text>
</comment>
<dbReference type="PROSITE" id="PS00911">
    <property type="entry name" value="DHODEHASE_1"/>
    <property type="match status" value="1"/>
</dbReference>
<dbReference type="STRING" id="1806994.A0A507C483"/>
<keyword evidence="7 17" id="KW-0288">FMN</keyword>
<feature type="domain" description="Dihydroorotate dehydrogenase catalytic" evidence="18">
    <location>
        <begin position="126"/>
        <end position="439"/>
    </location>
</feature>
<dbReference type="GO" id="GO:0006207">
    <property type="term" value="P:'de novo' pyrimidine nucleobase biosynthetic process"/>
    <property type="evidence" value="ECO:0007669"/>
    <property type="project" value="InterPro"/>
</dbReference>
<dbReference type="NCBIfam" id="NF003645">
    <property type="entry name" value="PRK05286.1-2"/>
    <property type="match status" value="1"/>
</dbReference>
<accession>A0A507C483</accession>
<evidence type="ECO:0000256" key="14">
    <source>
        <dbReference type="ARBA" id="ARBA00023128"/>
    </source>
</evidence>